<accession>A0AAY4AU51</accession>
<feature type="domain" description="Tubulin polyglutamylase complex subunit 1-like C-terminal" evidence="2">
    <location>
        <begin position="78"/>
        <end position="274"/>
    </location>
</feature>
<dbReference type="GeneTree" id="ENSGT00500000045074"/>
<dbReference type="Proteomes" id="UP000694580">
    <property type="component" value="Chromosome 4"/>
</dbReference>
<dbReference type="AlphaFoldDB" id="A0AAY4AU51"/>
<dbReference type="PANTHER" id="PTHR31932">
    <property type="entry name" value="TUBULIN POLYGLUTAMYLASE COMPLEX SUBUNIT 1"/>
    <property type="match status" value="1"/>
</dbReference>
<evidence type="ECO:0000259" key="2">
    <source>
        <dbReference type="Pfam" id="PF24480"/>
    </source>
</evidence>
<reference evidence="3" key="3">
    <citation type="submission" date="2025-09" db="UniProtKB">
        <authorList>
            <consortium name="Ensembl"/>
        </authorList>
    </citation>
    <scope>IDENTIFICATION</scope>
</reference>
<dbReference type="Gene3D" id="1.20.890.10">
    <property type="entry name" value="cAMP-dependent protein kinase regulatory subunit, dimerization-anchoring domain"/>
    <property type="match status" value="1"/>
</dbReference>
<feature type="region of interest" description="Disordered" evidence="1">
    <location>
        <begin position="1"/>
        <end position="24"/>
    </location>
</feature>
<evidence type="ECO:0000313" key="4">
    <source>
        <dbReference type="Proteomes" id="UP000694580"/>
    </source>
</evidence>
<dbReference type="InterPro" id="IPR039235">
    <property type="entry name" value="TPGS1"/>
</dbReference>
<dbReference type="GO" id="GO:0008017">
    <property type="term" value="F:microtubule binding"/>
    <property type="evidence" value="ECO:0007669"/>
    <property type="project" value="TreeGrafter"/>
</dbReference>
<organism evidence="3 4">
    <name type="scientific">Denticeps clupeoides</name>
    <name type="common">denticle herring</name>
    <dbReference type="NCBI Taxonomy" id="299321"/>
    <lineage>
        <taxon>Eukaryota</taxon>
        <taxon>Metazoa</taxon>
        <taxon>Chordata</taxon>
        <taxon>Craniata</taxon>
        <taxon>Vertebrata</taxon>
        <taxon>Euteleostomi</taxon>
        <taxon>Actinopterygii</taxon>
        <taxon>Neopterygii</taxon>
        <taxon>Teleostei</taxon>
        <taxon>Clupei</taxon>
        <taxon>Clupeiformes</taxon>
        <taxon>Denticipitoidei</taxon>
        <taxon>Denticipitidae</taxon>
        <taxon>Denticeps</taxon>
    </lineage>
</organism>
<protein>
    <recommendedName>
        <fullName evidence="2">Tubulin polyglutamylase complex subunit 1-like C-terminal domain-containing protein</fullName>
    </recommendedName>
</protein>
<name>A0AAY4AU51_9TELE</name>
<evidence type="ECO:0000313" key="3">
    <source>
        <dbReference type="Ensembl" id="ENSDCDP00010011880.1"/>
    </source>
</evidence>
<dbReference type="PANTHER" id="PTHR31932:SF2">
    <property type="entry name" value="TUBULIN POLYGLUTAMYLASE COMPLEX SUBUNIT 1"/>
    <property type="match status" value="1"/>
</dbReference>
<dbReference type="RefSeq" id="XP_028833923.1">
    <property type="nucleotide sequence ID" value="XM_028978090.1"/>
</dbReference>
<reference evidence="3" key="2">
    <citation type="submission" date="2025-08" db="UniProtKB">
        <authorList>
            <consortium name="Ensembl"/>
        </authorList>
    </citation>
    <scope>IDENTIFICATION</scope>
</reference>
<dbReference type="GeneID" id="114789036"/>
<sequence length="277" mass="29570">MAEKRRSGLPATAESKPGRGDSDEELLCHAGVGALLRAALLKLVETRPEDPLGFLAEHFGNAASAPGNGPSAGGDGDAEQQQLGRALWHLSLAHHSQRSAFNSNTRMAYDLLMQGSPRHRGPGGVRGRVYTELLRGLCTEGGLSDAAAAPLLRRLHCHDHEAVPFDLFRQAALTCVVFADYVRKSQGLYAAVSCHPERPAKRVLCQAVLGTLREALETSGDSARYLEASAKISPCKVAQAMAEACSRDKGGARATMDAQEFEDAAAELFLARVRVVC</sequence>
<proteinExistence type="predicted"/>
<dbReference type="InterPro" id="IPR057632">
    <property type="entry name" value="TPGS1_C"/>
</dbReference>
<dbReference type="Pfam" id="PF24480">
    <property type="entry name" value="TPGS1_C"/>
    <property type="match status" value="1"/>
</dbReference>
<evidence type="ECO:0000256" key="1">
    <source>
        <dbReference type="SAM" id="MobiDB-lite"/>
    </source>
</evidence>
<dbReference type="Ensembl" id="ENSDCDT00010012453.1">
    <property type="protein sequence ID" value="ENSDCDP00010011880.1"/>
    <property type="gene ID" value="ENSDCDG00010005296.1"/>
</dbReference>
<reference evidence="3 4" key="1">
    <citation type="submission" date="2020-06" db="EMBL/GenBank/DDBJ databases">
        <authorList>
            <consortium name="Wellcome Sanger Institute Data Sharing"/>
        </authorList>
    </citation>
    <scope>NUCLEOTIDE SEQUENCE [LARGE SCALE GENOMIC DNA]</scope>
</reference>
<gene>
    <name evidence="3" type="primary">TPGS1</name>
</gene>
<keyword evidence="4" id="KW-1185">Reference proteome</keyword>